<feature type="region of interest" description="Disordered" evidence="1">
    <location>
        <begin position="688"/>
        <end position="707"/>
    </location>
</feature>
<dbReference type="InterPro" id="IPR025406">
    <property type="entry name" value="DUF4132"/>
</dbReference>
<organism evidence="3 4">
    <name type="scientific">Actinocorallia longicatena</name>
    <dbReference type="NCBI Taxonomy" id="111803"/>
    <lineage>
        <taxon>Bacteria</taxon>
        <taxon>Bacillati</taxon>
        <taxon>Actinomycetota</taxon>
        <taxon>Actinomycetes</taxon>
        <taxon>Streptosporangiales</taxon>
        <taxon>Thermomonosporaceae</taxon>
        <taxon>Actinocorallia</taxon>
    </lineage>
</organism>
<evidence type="ECO:0000313" key="4">
    <source>
        <dbReference type="Proteomes" id="UP001501237"/>
    </source>
</evidence>
<gene>
    <name evidence="3" type="ORF">GCM10010468_02270</name>
</gene>
<evidence type="ECO:0000313" key="3">
    <source>
        <dbReference type="EMBL" id="GAA3193135.1"/>
    </source>
</evidence>
<protein>
    <recommendedName>
        <fullName evidence="2">DUF4132 domain-containing protein</fullName>
    </recommendedName>
</protein>
<evidence type="ECO:0000256" key="1">
    <source>
        <dbReference type="SAM" id="MobiDB-lite"/>
    </source>
</evidence>
<dbReference type="RefSeq" id="WP_344821222.1">
    <property type="nucleotide sequence ID" value="NZ_BAAAUV010000001.1"/>
</dbReference>
<proteinExistence type="predicted"/>
<dbReference type="Proteomes" id="UP001501237">
    <property type="component" value="Unassembled WGS sequence"/>
</dbReference>
<keyword evidence="4" id="KW-1185">Reference proteome</keyword>
<feature type="domain" description="DUF4132" evidence="2">
    <location>
        <begin position="495"/>
        <end position="640"/>
    </location>
</feature>
<dbReference type="EMBL" id="BAAAUV010000001">
    <property type="protein sequence ID" value="GAA3193135.1"/>
    <property type="molecule type" value="Genomic_DNA"/>
</dbReference>
<sequence length="724" mass="78808">MSAPFPPEWLPVLHPRRGGAVPPVVPGREESGLGCVDAARMVVALEGAGGGGFRHPRFALAVRARIAAADEDVHREVLETLAGLRHRSRAEDTLIAYLAPNETAWVDEVCAGPPVNAHLRSLIHLMVHTPEQTRAPGFEVTWPGDLIDPAKLATLAEGLGEHLAVLLEERLPGLTRVRHRALLFRALSHLPGDRAYRLLLRYHGDREGSAELREATRRFPVRAARLLGDDPSEAARHLLHFHLMAFPELQDDRLRARAGMHGRLPVARPRDLPGLLRASGGPVRMEEWADPGVLPRIRVRGRGAVLPQDAVREVQALLASGRGDAVREAVDRASLAGFGWAQFEAWRAVGMPFSGTWALTCLGRIGDDTTALRLAPIIRDWPGRRCHPQAVEGLGVLEAIGTGTSLRLLAEIAVLARFKVLRRRARERLARAAQGLGLTADQLLDRLVPELGLAADGTVRLDGAVLDFGPFLRTFVPGTRPLPGPASGGPAGERRLEADVRLVAAAEARRLERAMIEHRLWTPEEFRALAAHPLTGPLVRRLVWSCPAGEFRVTGNGAYEDLRGAAVVLSGPVDLPHPLGLAVFAREWCTALAGVPQPFAQLERPVARLSDAERDASHLHRFEGHRVPAGRLLSLKNRGWRSGERRDGLEQWISRPLPGGAHLVVEFAPGIPHAGHRPPQHLTRIRITDRPSPQDGPAPAFGTLDPTAASEVLTDLARLTARPQ</sequence>
<accession>A0ABP6PWP2</accession>
<comment type="caution">
    <text evidence="3">The sequence shown here is derived from an EMBL/GenBank/DDBJ whole genome shotgun (WGS) entry which is preliminary data.</text>
</comment>
<dbReference type="Pfam" id="PF13569">
    <property type="entry name" value="DUF4132"/>
    <property type="match status" value="1"/>
</dbReference>
<evidence type="ECO:0000259" key="2">
    <source>
        <dbReference type="Pfam" id="PF13569"/>
    </source>
</evidence>
<reference evidence="4" key="1">
    <citation type="journal article" date="2019" name="Int. J. Syst. Evol. Microbiol.">
        <title>The Global Catalogue of Microorganisms (GCM) 10K type strain sequencing project: providing services to taxonomists for standard genome sequencing and annotation.</title>
        <authorList>
            <consortium name="The Broad Institute Genomics Platform"/>
            <consortium name="The Broad Institute Genome Sequencing Center for Infectious Disease"/>
            <person name="Wu L."/>
            <person name="Ma J."/>
        </authorList>
    </citation>
    <scope>NUCLEOTIDE SEQUENCE [LARGE SCALE GENOMIC DNA]</scope>
    <source>
        <strain evidence="4">JCM 9377</strain>
    </source>
</reference>
<name>A0ABP6PWP2_9ACTN</name>